<organism evidence="1 2">
    <name type="scientific">Panicum virgatum</name>
    <name type="common">Blackwell switchgrass</name>
    <dbReference type="NCBI Taxonomy" id="38727"/>
    <lineage>
        <taxon>Eukaryota</taxon>
        <taxon>Viridiplantae</taxon>
        <taxon>Streptophyta</taxon>
        <taxon>Embryophyta</taxon>
        <taxon>Tracheophyta</taxon>
        <taxon>Spermatophyta</taxon>
        <taxon>Magnoliopsida</taxon>
        <taxon>Liliopsida</taxon>
        <taxon>Poales</taxon>
        <taxon>Poaceae</taxon>
        <taxon>PACMAD clade</taxon>
        <taxon>Panicoideae</taxon>
        <taxon>Panicodae</taxon>
        <taxon>Paniceae</taxon>
        <taxon>Panicinae</taxon>
        <taxon>Panicum</taxon>
        <taxon>Panicum sect. Hiantes</taxon>
    </lineage>
</organism>
<evidence type="ECO:0000313" key="1">
    <source>
        <dbReference type="EMBL" id="KAG2589839.1"/>
    </source>
</evidence>
<dbReference type="Proteomes" id="UP000823388">
    <property type="component" value="Chromosome 5N"/>
</dbReference>
<gene>
    <name evidence="1" type="ORF">PVAP13_5NG295784</name>
</gene>
<keyword evidence="2" id="KW-1185">Reference proteome</keyword>
<proteinExistence type="predicted"/>
<name>A0A8T0RZR6_PANVG</name>
<evidence type="ECO:0000313" key="2">
    <source>
        <dbReference type="Proteomes" id="UP000823388"/>
    </source>
</evidence>
<accession>A0A8T0RZR6</accession>
<reference evidence="1" key="1">
    <citation type="submission" date="2020-05" db="EMBL/GenBank/DDBJ databases">
        <title>WGS assembly of Panicum virgatum.</title>
        <authorList>
            <person name="Lovell J.T."/>
            <person name="Jenkins J."/>
            <person name="Shu S."/>
            <person name="Juenger T.E."/>
            <person name="Schmutz J."/>
        </authorList>
    </citation>
    <scope>NUCLEOTIDE SEQUENCE</scope>
    <source>
        <strain evidence="1">AP13</strain>
    </source>
</reference>
<protein>
    <submittedName>
        <fullName evidence="1">Uncharacterized protein</fullName>
    </submittedName>
</protein>
<comment type="caution">
    <text evidence="1">The sequence shown here is derived from an EMBL/GenBank/DDBJ whole genome shotgun (WGS) entry which is preliminary data.</text>
</comment>
<dbReference type="AlphaFoldDB" id="A0A8T0RZR6"/>
<dbReference type="EMBL" id="CM029046">
    <property type="protein sequence ID" value="KAG2589839.1"/>
    <property type="molecule type" value="Genomic_DNA"/>
</dbReference>
<sequence length="146" mass="15941">MRAARVQMHSKCGNRHSSSLGSFLTVQCGEAKIFLSVGCSTQQPSMWVRMSLVVPVLSRGHGSSPRSVHRQTARNPDVLLHRRRRKRTLEAVARGGTGRDGTERLCFLLWLGFTVLLGGRAAQAAVVAVRPGTCRLPTPIPLPPYS</sequence>